<gene>
    <name evidence="1" type="ordered locus">Os11g0129301</name>
    <name evidence="1" type="ORF">OSNPB_110129301</name>
</gene>
<reference evidence="1 2" key="2">
    <citation type="journal article" date="2013" name="Plant Cell Physiol.">
        <title>Rice Annotation Project Database (RAP-DB): an integrative and interactive database for rice genomics.</title>
        <authorList>
            <person name="Sakai H."/>
            <person name="Lee S.S."/>
            <person name="Tanaka T."/>
            <person name="Numa H."/>
            <person name="Kim J."/>
            <person name="Kawahara Y."/>
            <person name="Wakimoto H."/>
            <person name="Yang C.C."/>
            <person name="Iwamoto M."/>
            <person name="Abe T."/>
            <person name="Yamada Y."/>
            <person name="Muto A."/>
            <person name="Inokuchi H."/>
            <person name="Ikemura T."/>
            <person name="Matsumoto T."/>
            <person name="Sasaki T."/>
            <person name="Itoh T."/>
        </authorList>
    </citation>
    <scope>NUCLEOTIDE SEQUENCE [LARGE SCALE GENOMIC DNA]</scope>
    <source>
        <strain evidence="2">cv. Nipponbare</strain>
    </source>
</reference>
<proteinExistence type="predicted"/>
<dbReference type="PaxDb" id="39947-A0A0P0XYJ7"/>
<sequence>MFLLCACRYIWSVKFPTLDIITGMYHNEIVPAIAAILGSWPRKIRSGVVKRYIGRRRTAQHKRTIHERCR</sequence>
<reference evidence="1 2" key="3">
    <citation type="journal article" date="2013" name="Rice">
        <title>Improvement of the Oryza sativa Nipponbare reference genome using next generation sequence and optical map data.</title>
        <authorList>
            <person name="Kawahara Y."/>
            <person name="de la Bastide M."/>
            <person name="Hamilton J.P."/>
            <person name="Kanamori H."/>
            <person name="McCombie W.R."/>
            <person name="Ouyang S."/>
            <person name="Schwartz D.C."/>
            <person name="Tanaka T."/>
            <person name="Wu J."/>
            <person name="Zhou S."/>
            <person name="Childs K.L."/>
            <person name="Davidson R.M."/>
            <person name="Lin H."/>
            <person name="Quesada-Ocampo L."/>
            <person name="Vaillancourt B."/>
            <person name="Sakai H."/>
            <person name="Lee S.S."/>
            <person name="Kim J."/>
            <person name="Numa H."/>
            <person name="Itoh T."/>
            <person name="Buell C.R."/>
            <person name="Matsumoto T."/>
        </authorList>
    </citation>
    <scope>NUCLEOTIDE SEQUENCE [LARGE SCALE GENOMIC DNA]</scope>
    <source>
        <strain evidence="2">cv. Nipponbare</strain>
    </source>
</reference>
<evidence type="ECO:0000313" key="2">
    <source>
        <dbReference type="Proteomes" id="UP000059680"/>
    </source>
</evidence>
<name>A0A0P0XYJ7_ORYSJ</name>
<evidence type="ECO:0000313" key="1">
    <source>
        <dbReference type="EMBL" id="BAT12503.1"/>
    </source>
</evidence>
<dbReference type="InParanoid" id="A0A0P0XYJ7"/>
<dbReference type="AlphaFoldDB" id="A0A0P0XYJ7"/>
<dbReference type="Proteomes" id="UP000059680">
    <property type="component" value="Chromosome 11"/>
</dbReference>
<protein>
    <submittedName>
        <fullName evidence="1">Os11g0129301 protein</fullName>
    </submittedName>
</protein>
<dbReference type="Gramene" id="Os11t0129301-00">
    <property type="protein sequence ID" value="Os11t0129301-00"/>
    <property type="gene ID" value="Os11g0129301"/>
</dbReference>
<accession>A0A0P0XYJ7</accession>
<dbReference type="EMBL" id="AP014967">
    <property type="protein sequence ID" value="BAT12503.1"/>
    <property type="molecule type" value="Genomic_DNA"/>
</dbReference>
<keyword evidence="2" id="KW-1185">Reference proteome</keyword>
<reference evidence="2" key="1">
    <citation type="journal article" date="2005" name="Nature">
        <title>The map-based sequence of the rice genome.</title>
        <authorList>
            <consortium name="International rice genome sequencing project (IRGSP)"/>
            <person name="Matsumoto T."/>
            <person name="Wu J."/>
            <person name="Kanamori H."/>
            <person name="Katayose Y."/>
            <person name="Fujisawa M."/>
            <person name="Namiki N."/>
            <person name="Mizuno H."/>
            <person name="Yamamoto K."/>
            <person name="Antonio B.A."/>
            <person name="Baba T."/>
            <person name="Sakata K."/>
            <person name="Nagamura Y."/>
            <person name="Aoki H."/>
            <person name="Arikawa K."/>
            <person name="Arita K."/>
            <person name="Bito T."/>
            <person name="Chiden Y."/>
            <person name="Fujitsuka N."/>
            <person name="Fukunaka R."/>
            <person name="Hamada M."/>
            <person name="Harada C."/>
            <person name="Hayashi A."/>
            <person name="Hijishita S."/>
            <person name="Honda M."/>
            <person name="Hosokawa S."/>
            <person name="Ichikawa Y."/>
            <person name="Idonuma A."/>
            <person name="Iijima M."/>
            <person name="Ikeda M."/>
            <person name="Ikeno M."/>
            <person name="Ito K."/>
            <person name="Ito S."/>
            <person name="Ito T."/>
            <person name="Ito Y."/>
            <person name="Ito Y."/>
            <person name="Iwabuchi A."/>
            <person name="Kamiya K."/>
            <person name="Karasawa W."/>
            <person name="Kurita K."/>
            <person name="Katagiri S."/>
            <person name="Kikuta A."/>
            <person name="Kobayashi H."/>
            <person name="Kobayashi N."/>
            <person name="Machita K."/>
            <person name="Maehara T."/>
            <person name="Masukawa M."/>
            <person name="Mizubayashi T."/>
            <person name="Mukai Y."/>
            <person name="Nagasaki H."/>
            <person name="Nagata Y."/>
            <person name="Naito S."/>
            <person name="Nakashima M."/>
            <person name="Nakama Y."/>
            <person name="Nakamichi Y."/>
            <person name="Nakamura M."/>
            <person name="Meguro A."/>
            <person name="Negishi M."/>
            <person name="Ohta I."/>
            <person name="Ohta T."/>
            <person name="Okamoto M."/>
            <person name="Ono N."/>
            <person name="Saji S."/>
            <person name="Sakaguchi M."/>
            <person name="Sakai K."/>
            <person name="Shibata M."/>
            <person name="Shimokawa T."/>
            <person name="Song J."/>
            <person name="Takazaki Y."/>
            <person name="Terasawa K."/>
            <person name="Tsugane M."/>
            <person name="Tsuji K."/>
            <person name="Ueda S."/>
            <person name="Waki K."/>
            <person name="Yamagata H."/>
            <person name="Yamamoto M."/>
            <person name="Yamamoto S."/>
            <person name="Yamane H."/>
            <person name="Yoshiki S."/>
            <person name="Yoshihara R."/>
            <person name="Yukawa K."/>
            <person name="Zhong H."/>
            <person name="Yano M."/>
            <person name="Yuan Q."/>
            <person name="Ouyang S."/>
            <person name="Liu J."/>
            <person name="Jones K.M."/>
            <person name="Gansberger K."/>
            <person name="Moffat K."/>
            <person name="Hill J."/>
            <person name="Bera J."/>
            <person name="Fadrosh D."/>
            <person name="Jin S."/>
            <person name="Johri S."/>
            <person name="Kim M."/>
            <person name="Overton L."/>
            <person name="Reardon M."/>
            <person name="Tsitrin T."/>
            <person name="Vuong H."/>
            <person name="Weaver B."/>
            <person name="Ciecko A."/>
            <person name="Tallon L."/>
            <person name="Jackson J."/>
            <person name="Pai G."/>
            <person name="Aken S.V."/>
            <person name="Utterback T."/>
            <person name="Reidmuller S."/>
            <person name="Feldblyum T."/>
            <person name="Hsiao J."/>
            <person name="Zismann V."/>
            <person name="Iobst S."/>
            <person name="de Vazeille A.R."/>
            <person name="Buell C.R."/>
            <person name="Ying K."/>
            <person name="Li Y."/>
            <person name="Lu T."/>
            <person name="Huang Y."/>
            <person name="Zhao Q."/>
            <person name="Feng Q."/>
            <person name="Zhang L."/>
            <person name="Zhu J."/>
            <person name="Weng Q."/>
            <person name="Mu J."/>
            <person name="Lu Y."/>
            <person name="Fan D."/>
            <person name="Liu Y."/>
            <person name="Guan J."/>
            <person name="Zhang Y."/>
            <person name="Yu S."/>
            <person name="Liu X."/>
            <person name="Zhang Y."/>
            <person name="Hong G."/>
            <person name="Han B."/>
            <person name="Choisne N."/>
            <person name="Demange N."/>
            <person name="Orjeda G."/>
            <person name="Samain S."/>
            <person name="Cattolico L."/>
            <person name="Pelletier E."/>
            <person name="Couloux A."/>
            <person name="Segurens B."/>
            <person name="Wincker P."/>
            <person name="D'Hont A."/>
            <person name="Scarpelli C."/>
            <person name="Weissenbach J."/>
            <person name="Salanoubat M."/>
            <person name="Quetier F."/>
            <person name="Yu Y."/>
            <person name="Kim H.R."/>
            <person name="Rambo T."/>
            <person name="Currie J."/>
            <person name="Collura K."/>
            <person name="Luo M."/>
            <person name="Yang T."/>
            <person name="Ammiraju J.S.S."/>
            <person name="Engler F."/>
            <person name="Soderlund C."/>
            <person name="Wing R.A."/>
            <person name="Palmer L.E."/>
            <person name="de la Bastide M."/>
            <person name="Spiegel L."/>
            <person name="Nascimento L."/>
            <person name="Zutavern T."/>
            <person name="O'Shaughnessy A."/>
            <person name="Dike S."/>
            <person name="Dedhia N."/>
            <person name="Preston R."/>
            <person name="Balija V."/>
            <person name="McCombie W.R."/>
            <person name="Chow T."/>
            <person name="Chen H."/>
            <person name="Chung M."/>
            <person name="Chen C."/>
            <person name="Shaw J."/>
            <person name="Wu H."/>
            <person name="Hsiao K."/>
            <person name="Chao Y."/>
            <person name="Chu M."/>
            <person name="Cheng C."/>
            <person name="Hour A."/>
            <person name="Lee P."/>
            <person name="Lin S."/>
            <person name="Lin Y."/>
            <person name="Liou J."/>
            <person name="Liu S."/>
            <person name="Hsing Y."/>
            <person name="Raghuvanshi S."/>
            <person name="Mohanty A."/>
            <person name="Bharti A.K."/>
            <person name="Gaur A."/>
            <person name="Gupta V."/>
            <person name="Kumar D."/>
            <person name="Ravi V."/>
            <person name="Vij S."/>
            <person name="Kapur A."/>
            <person name="Khurana P."/>
            <person name="Khurana P."/>
            <person name="Khurana J.P."/>
            <person name="Tyagi A.K."/>
            <person name="Gaikwad K."/>
            <person name="Singh A."/>
            <person name="Dalal V."/>
            <person name="Srivastava S."/>
            <person name="Dixit A."/>
            <person name="Pal A.K."/>
            <person name="Ghazi I.A."/>
            <person name="Yadav M."/>
            <person name="Pandit A."/>
            <person name="Bhargava A."/>
            <person name="Sureshbabu K."/>
            <person name="Batra K."/>
            <person name="Sharma T.R."/>
            <person name="Mohapatra T."/>
            <person name="Singh N.K."/>
            <person name="Messing J."/>
            <person name="Nelson A.B."/>
            <person name="Fuks G."/>
            <person name="Kavchok S."/>
            <person name="Keizer G."/>
            <person name="Linton E."/>
            <person name="Llaca V."/>
            <person name="Song R."/>
            <person name="Tanyolac B."/>
            <person name="Young S."/>
            <person name="Ho-Il K."/>
            <person name="Hahn J.H."/>
            <person name="Sangsakoo G."/>
            <person name="Vanavichit A."/>
            <person name="de Mattos Luiz.A.T."/>
            <person name="Zimmer P.D."/>
            <person name="Malone G."/>
            <person name="Dellagostin O."/>
            <person name="de Oliveira A.C."/>
            <person name="Bevan M."/>
            <person name="Bancroft I."/>
            <person name="Minx P."/>
            <person name="Cordum H."/>
            <person name="Wilson R."/>
            <person name="Cheng Z."/>
            <person name="Jin W."/>
            <person name="Jiang J."/>
            <person name="Leong S.A."/>
            <person name="Iwama H."/>
            <person name="Gojobori T."/>
            <person name="Itoh T."/>
            <person name="Niimura Y."/>
            <person name="Fujii Y."/>
            <person name="Habara T."/>
            <person name="Sakai H."/>
            <person name="Sato Y."/>
            <person name="Wilson G."/>
            <person name="Kumar K."/>
            <person name="McCouch S."/>
            <person name="Juretic N."/>
            <person name="Hoen D."/>
            <person name="Wright S."/>
            <person name="Bruskiewich R."/>
            <person name="Bureau T."/>
            <person name="Miyao A."/>
            <person name="Hirochika H."/>
            <person name="Nishikawa T."/>
            <person name="Kadowaki K."/>
            <person name="Sugiura M."/>
            <person name="Burr B."/>
            <person name="Sasaki T."/>
        </authorList>
    </citation>
    <scope>NUCLEOTIDE SEQUENCE [LARGE SCALE GENOMIC DNA]</scope>
    <source>
        <strain evidence="2">cv. Nipponbare</strain>
    </source>
</reference>
<organism evidence="1 2">
    <name type="scientific">Oryza sativa subsp. japonica</name>
    <name type="common">Rice</name>
    <dbReference type="NCBI Taxonomy" id="39947"/>
    <lineage>
        <taxon>Eukaryota</taxon>
        <taxon>Viridiplantae</taxon>
        <taxon>Streptophyta</taxon>
        <taxon>Embryophyta</taxon>
        <taxon>Tracheophyta</taxon>
        <taxon>Spermatophyta</taxon>
        <taxon>Magnoliopsida</taxon>
        <taxon>Liliopsida</taxon>
        <taxon>Poales</taxon>
        <taxon>Poaceae</taxon>
        <taxon>BOP clade</taxon>
        <taxon>Oryzoideae</taxon>
        <taxon>Oryzeae</taxon>
        <taxon>Oryzinae</taxon>
        <taxon>Oryza</taxon>
        <taxon>Oryza sativa</taxon>
    </lineage>
</organism>